<dbReference type="EMBL" id="CP065938">
    <property type="protein sequence ID" value="UWX06545.1"/>
    <property type="molecule type" value="Genomic_DNA"/>
</dbReference>
<dbReference type="SUPFAM" id="SSF53098">
    <property type="entry name" value="Ribonuclease H-like"/>
    <property type="match status" value="1"/>
</dbReference>
<dbReference type="CDD" id="cd16964">
    <property type="entry name" value="YqgF"/>
    <property type="match status" value="1"/>
</dbReference>
<dbReference type="Pfam" id="PF03652">
    <property type="entry name" value="RuvX"/>
    <property type="match status" value="1"/>
</dbReference>
<evidence type="ECO:0000256" key="4">
    <source>
        <dbReference type="ARBA" id="ARBA00022801"/>
    </source>
</evidence>
<evidence type="ECO:0000256" key="1">
    <source>
        <dbReference type="ARBA" id="ARBA00022490"/>
    </source>
</evidence>
<dbReference type="InterPro" id="IPR037027">
    <property type="entry name" value="YqgF/RNaseH-like_dom_sf"/>
</dbReference>
<organism evidence="7 8">
    <name type="scientific">Taurinivorans muris</name>
    <dbReference type="NCBI Taxonomy" id="2787751"/>
    <lineage>
        <taxon>Bacteria</taxon>
        <taxon>Pseudomonadati</taxon>
        <taxon>Thermodesulfobacteriota</taxon>
        <taxon>Desulfovibrionia</taxon>
        <taxon>Desulfovibrionales</taxon>
        <taxon>Desulfovibrionaceae</taxon>
        <taxon>Taurinivorans</taxon>
    </lineage>
</organism>
<reference evidence="7" key="1">
    <citation type="submission" date="2020-12" db="EMBL/GenBank/DDBJ databases">
        <title>Taurinivorans muris gen. nov., sp. nov., fundamental and realized metabolic niche of a ubiquitous sulfidogenic bacterium in the murine intestine.</title>
        <authorList>
            <person name="Ye H."/>
            <person name="Hanson B.T."/>
            <person name="Loy A."/>
        </authorList>
    </citation>
    <scope>NUCLEOTIDE SEQUENCE</scope>
    <source>
        <strain evidence="7">LT0009</strain>
    </source>
</reference>
<dbReference type="Gene3D" id="3.30.420.140">
    <property type="entry name" value="YqgF/RNase H-like domain"/>
    <property type="match status" value="1"/>
</dbReference>
<evidence type="ECO:0000313" key="7">
    <source>
        <dbReference type="EMBL" id="UWX06545.1"/>
    </source>
</evidence>
<keyword evidence="1 5" id="KW-0963">Cytoplasm</keyword>
<dbReference type="EC" id="3.1.-.-" evidence="5"/>
<evidence type="ECO:0000256" key="5">
    <source>
        <dbReference type="HAMAP-Rule" id="MF_00651"/>
    </source>
</evidence>
<protein>
    <recommendedName>
        <fullName evidence="5">Putative pre-16S rRNA nuclease</fullName>
        <ecNumber evidence="5">3.1.-.-</ecNumber>
    </recommendedName>
</protein>
<accession>A0ABY5Y2W4</accession>
<dbReference type="InterPro" id="IPR012337">
    <property type="entry name" value="RNaseH-like_sf"/>
</dbReference>
<keyword evidence="4 5" id="KW-0378">Hydrolase</keyword>
<dbReference type="InterPro" id="IPR006641">
    <property type="entry name" value="YqgF/RNaseH-like_dom"/>
</dbReference>
<evidence type="ECO:0000256" key="3">
    <source>
        <dbReference type="ARBA" id="ARBA00022722"/>
    </source>
</evidence>
<comment type="subcellular location">
    <subcellularLocation>
        <location evidence="5">Cytoplasm</location>
    </subcellularLocation>
</comment>
<evidence type="ECO:0000256" key="2">
    <source>
        <dbReference type="ARBA" id="ARBA00022517"/>
    </source>
</evidence>
<keyword evidence="2 5" id="KW-0690">Ribosome biogenesis</keyword>
<evidence type="ECO:0000313" key="8">
    <source>
        <dbReference type="Proteomes" id="UP001058120"/>
    </source>
</evidence>
<comment type="function">
    <text evidence="5">Could be a nuclease involved in processing of the 5'-end of pre-16S rRNA.</text>
</comment>
<dbReference type="NCBIfam" id="TIGR00250">
    <property type="entry name" value="RNAse_H_YqgF"/>
    <property type="match status" value="1"/>
</dbReference>
<dbReference type="HAMAP" id="MF_00651">
    <property type="entry name" value="Nuclease_YqgF"/>
    <property type="match status" value="1"/>
</dbReference>
<gene>
    <name evidence="7" type="primary">ruvX</name>
    <name evidence="7" type="ORF">JBF11_04355</name>
</gene>
<dbReference type="SMART" id="SM00732">
    <property type="entry name" value="YqgFc"/>
    <property type="match status" value="1"/>
</dbReference>
<sequence>MDSLGKLIAIDYGVKRVGLAICNLETQIVFPLCTLDRTVKKNFFENFSNIIAEHKPTALVLGLPLHEDGSPCITTNQVKNFAASLARRYPLPIYLMEELLSSFEAEENMRSMGVNAKKIKKHVDQEAAVLILESFLTAPKKNLYRSGQDFSGNK</sequence>
<keyword evidence="8" id="KW-1185">Reference proteome</keyword>
<comment type="similarity">
    <text evidence="5">Belongs to the YqgF HJR family.</text>
</comment>
<feature type="domain" description="YqgF/RNase H-like" evidence="6">
    <location>
        <begin position="5"/>
        <end position="105"/>
    </location>
</feature>
<keyword evidence="3 5" id="KW-0540">Nuclease</keyword>
<dbReference type="Proteomes" id="UP001058120">
    <property type="component" value="Chromosome"/>
</dbReference>
<dbReference type="InterPro" id="IPR005227">
    <property type="entry name" value="YqgF"/>
</dbReference>
<name>A0ABY5Y2W4_9BACT</name>
<dbReference type="RefSeq" id="WP_334316157.1">
    <property type="nucleotide sequence ID" value="NZ_CP065938.1"/>
</dbReference>
<evidence type="ECO:0000259" key="6">
    <source>
        <dbReference type="SMART" id="SM00732"/>
    </source>
</evidence>
<proteinExistence type="inferred from homology"/>
<dbReference type="PANTHER" id="PTHR33317">
    <property type="entry name" value="POLYNUCLEOTIDYL TRANSFERASE, RIBONUCLEASE H-LIKE SUPERFAMILY PROTEIN"/>
    <property type="match status" value="1"/>
</dbReference>
<dbReference type="PANTHER" id="PTHR33317:SF4">
    <property type="entry name" value="POLYNUCLEOTIDYL TRANSFERASE, RIBONUCLEASE H-LIKE SUPERFAMILY PROTEIN"/>
    <property type="match status" value="1"/>
</dbReference>